<feature type="transmembrane region" description="Helical" evidence="1">
    <location>
        <begin position="33"/>
        <end position="56"/>
    </location>
</feature>
<name>A0A6A6RWL1_9PLEO</name>
<evidence type="ECO:0000313" key="2">
    <source>
        <dbReference type="EMBL" id="KAF2638578.1"/>
    </source>
</evidence>
<keyword evidence="1" id="KW-0812">Transmembrane</keyword>
<protein>
    <submittedName>
        <fullName evidence="2">Uncharacterized protein</fullName>
    </submittedName>
</protein>
<proteinExistence type="predicted"/>
<accession>A0A6A6RWL1</accession>
<dbReference type="Proteomes" id="UP000799753">
    <property type="component" value="Unassembled WGS sequence"/>
</dbReference>
<evidence type="ECO:0000313" key="3">
    <source>
        <dbReference type="Proteomes" id="UP000799753"/>
    </source>
</evidence>
<gene>
    <name evidence="2" type="ORF">P280DRAFT_471182</name>
</gene>
<evidence type="ECO:0000256" key="1">
    <source>
        <dbReference type="SAM" id="Phobius"/>
    </source>
</evidence>
<organism evidence="2 3">
    <name type="scientific">Massarina eburnea CBS 473.64</name>
    <dbReference type="NCBI Taxonomy" id="1395130"/>
    <lineage>
        <taxon>Eukaryota</taxon>
        <taxon>Fungi</taxon>
        <taxon>Dikarya</taxon>
        <taxon>Ascomycota</taxon>
        <taxon>Pezizomycotina</taxon>
        <taxon>Dothideomycetes</taxon>
        <taxon>Pleosporomycetidae</taxon>
        <taxon>Pleosporales</taxon>
        <taxon>Massarineae</taxon>
        <taxon>Massarinaceae</taxon>
        <taxon>Massarina</taxon>
    </lineage>
</organism>
<keyword evidence="3" id="KW-1185">Reference proteome</keyword>
<dbReference type="AlphaFoldDB" id="A0A6A6RWL1"/>
<dbReference type="EMBL" id="MU006789">
    <property type="protein sequence ID" value="KAF2638578.1"/>
    <property type="molecule type" value="Genomic_DNA"/>
</dbReference>
<sequence>MCRSTSSLRQKARKATSNSSLARLFRNPTPRRICILYGHLFLPNIPVLAYAGIAYYNHTHNDKPAFAGLLEKEVNKVHHMSWTITAMLKDKIRASEVHLRKIIKAKENIHVNIVGTYMQGFRTLKEMKLIRKKESNTTITKEVRKRKKKVDDYRRKIIRWIRGE</sequence>
<keyword evidence="1" id="KW-1133">Transmembrane helix</keyword>
<keyword evidence="1" id="KW-0472">Membrane</keyword>
<reference evidence="2" key="1">
    <citation type="journal article" date="2020" name="Stud. Mycol.">
        <title>101 Dothideomycetes genomes: a test case for predicting lifestyles and emergence of pathogens.</title>
        <authorList>
            <person name="Haridas S."/>
            <person name="Albert R."/>
            <person name="Binder M."/>
            <person name="Bloem J."/>
            <person name="Labutti K."/>
            <person name="Salamov A."/>
            <person name="Andreopoulos B."/>
            <person name="Baker S."/>
            <person name="Barry K."/>
            <person name="Bills G."/>
            <person name="Bluhm B."/>
            <person name="Cannon C."/>
            <person name="Castanera R."/>
            <person name="Culley D."/>
            <person name="Daum C."/>
            <person name="Ezra D."/>
            <person name="Gonzalez J."/>
            <person name="Henrissat B."/>
            <person name="Kuo A."/>
            <person name="Liang C."/>
            <person name="Lipzen A."/>
            <person name="Lutzoni F."/>
            <person name="Magnuson J."/>
            <person name="Mondo S."/>
            <person name="Nolan M."/>
            <person name="Ohm R."/>
            <person name="Pangilinan J."/>
            <person name="Park H.-J."/>
            <person name="Ramirez L."/>
            <person name="Alfaro M."/>
            <person name="Sun H."/>
            <person name="Tritt A."/>
            <person name="Yoshinaga Y."/>
            <person name="Zwiers L.-H."/>
            <person name="Turgeon B."/>
            <person name="Goodwin S."/>
            <person name="Spatafora J."/>
            <person name="Crous P."/>
            <person name="Grigoriev I."/>
        </authorList>
    </citation>
    <scope>NUCLEOTIDE SEQUENCE</scope>
    <source>
        <strain evidence="2">CBS 473.64</strain>
    </source>
</reference>